<feature type="compositionally biased region" description="Polar residues" evidence="1">
    <location>
        <begin position="69"/>
        <end position="78"/>
    </location>
</feature>
<evidence type="ECO:0000313" key="3">
    <source>
        <dbReference type="Proteomes" id="UP000015106"/>
    </source>
</evidence>
<protein>
    <submittedName>
        <fullName evidence="2">Uncharacterized protein</fullName>
    </submittedName>
</protein>
<reference evidence="3" key="1">
    <citation type="journal article" date="2013" name="Nature">
        <title>Draft genome of the wheat A-genome progenitor Triticum urartu.</title>
        <authorList>
            <person name="Ling H.Q."/>
            <person name="Zhao S."/>
            <person name="Liu D."/>
            <person name="Wang J."/>
            <person name="Sun H."/>
            <person name="Zhang C."/>
            <person name="Fan H."/>
            <person name="Li D."/>
            <person name="Dong L."/>
            <person name="Tao Y."/>
            <person name="Gao C."/>
            <person name="Wu H."/>
            <person name="Li Y."/>
            <person name="Cui Y."/>
            <person name="Guo X."/>
            <person name="Zheng S."/>
            <person name="Wang B."/>
            <person name="Yu K."/>
            <person name="Liang Q."/>
            <person name="Yang W."/>
            <person name="Lou X."/>
            <person name="Chen J."/>
            <person name="Feng M."/>
            <person name="Jian J."/>
            <person name="Zhang X."/>
            <person name="Luo G."/>
            <person name="Jiang Y."/>
            <person name="Liu J."/>
            <person name="Wang Z."/>
            <person name="Sha Y."/>
            <person name="Zhang B."/>
            <person name="Wu H."/>
            <person name="Tang D."/>
            <person name="Shen Q."/>
            <person name="Xue P."/>
            <person name="Zou S."/>
            <person name="Wang X."/>
            <person name="Liu X."/>
            <person name="Wang F."/>
            <person name="Yang Y."/>
            <person name="An X."/>
            <person name="Dong Z."/>
            <person name="Zhang K."/>
            <person name="Zhang X."/>
            <person name="Luo M.C."/>
            <person name="Dvorak J."/>
            <person name="Tong Y."/>
            <person name="Wang J."/>
            <person name="Yang H."/>
            <person name="Li Z."/>
            <person name="Wang D."/>
            <person name="Zhang A."/>
            <person name="Wang J."/>
        </authorList>
    </citation>
    <scope>NUCLEOTIDE SEQUENCE</scope>
    <source>
        <strain evidence="3">cv. G1812</strain>
    </source>
</reference>
<organism evidence="2 3">
    <name type="scientific">Triticum urartu</name>
    <name type="common">Red wild einkorn</name>
    <name type="synonym">Crithodium urartu</name>
    <dbReference type="NCBI Taxonomy" id="4572"/>
    <lineage>
        <taxon>Eukaryota</taxon>
        <taxon>Viridiplantae</taxon>
        <taxon>Streptophyta</taxon>
        <taxon>Embryophyta</taxon>
        <taxon>Tracheophyta</taxon>
        <taxon>Spermatophyta</taxon>
        <taxon>Magnoliopsida</taxon>
        <taxon>Liliopsida</taxon>
        <taxon>Poales</taxon>
        <taxon>Poaceae</taxon>
        <taxon>BOP clade</taxon>
        <taxon>Pooideae</taxon>
        <taxon>Triticodae</taxon>
        <taxon>Triticeae</taxon>
        <taxon>Triticinae</taxon>
        <taxon>Triticum</taxon>
    </lineage>
</organism>
<name>A0A8R7Q387_TRIUA</name>
<feature type="region of interest" description="Disordered" evidence="1">
    <location>
        <begin position="63"/>
        <end position="84"/>
    </location>
</feature>
<proteinExistence type="predicted"/>
<sequence>GVDPLLYSSCGHLLPEIPTFGLARVLLLQLRPARASPRYLSCRDQDHFLMPLIASPRLSPPRRPGCCYKTTTGPSWSPRSEDDHDHASLLVPLWRLRTSRSRLPEPCRLAGSSKTLVVAK</sequence>
<evidence type="ECO:0000256" key="1">
    <source>
        <dbReference type="SAM" id="MobiDB-lite"/>
    </source>
</evidence>
<dbReference type="Proteomes" id="UP000015106">
    <property type="component" value="Chromosome 4"/>
</dbReference>
<dbReference type="EnsemblPlants" id="TuG1812G0400001461.01.T01">
    <property type="protein sequence ID" value="TuG1812G0400001461.01.T01.cds258941"/>
    <property type="gene ID" value="TuG1812G0400001461.01"/>
</dbReference>
<dbReference type="AlphaFoldDB" id="A0A8R7Q387"/>
<keyword evidence="3" id="KW-1185">Reference proteome</keyword>
<accession>A0A8R7Q387</accession>
<evidence type="ECO:0000313" key="2">
    <source>
        <dbReference type="EnsemblPlants" id="TuG1812G0400001461.01.T01.cds258941"/>
    </source>
</evidence>
<reference evidence="2" key="2">
    <citation type="submission" date="2018-03" db="EMBL/GenBank/DDBJ databases">
        <title>The Triticum urartu genome reveals the dynamic nature of wheat genome evolution.</title>
        <authorList>
            <person name="Ling H."/>
            <person name="Ma B."/>
            <person name="Shi X."/>
            <person name="Liu H."/>
            <person name="Dong L."/>
            <person name="Sun H."/>
            <person name="Cao Y."/>
            <person name="Gao Q."/>
            <person name="Zheng S."/>
            <person name="Li Y."/>
            <person name="Yu Y."/>
            <person name="Du H."/>
            <person name="Qi M."/>
            <person name="Li Y."/>
            <person name="Yu H."/>
            <person name="Cui Y."/>
            <person name="Wang N."/>
            <person name="Chen C."/>
            <person name="Wu H."/>
            <person name="Zhao Y."/>
            <person name="Zhang J."/>
            <person name="Li Y."/>
            <person name="Zhou W."/>
            <person name="Zhang B."/>
            <person name="Hu W."/>
            <person name="Eijk M."/>
            <person name="Tang J."/>
            <person name="Witsenboer H."/>
            <person name="Zhao S."/>
            <person name="Li Z."/>
            <person name="Zhang A."/>
            <person name="Wang D."/>
            <person name="Liang C."/>
        </authorList>
    </citation>
    <scope>NUCLEOTIDE SEQUENCE [LARGE SCALE GENOMIC DNA]</scope>
    <source>
        <strain evidence="2">cv. G1812</strain>
    </source>
</reference>
<dbReference type="Gramene" id="TuG1812G0400001461.01.T01">
    <property type="protein sequence ID" value="TuG1812G0400001461.01.T01.cds258941"/>
    <property type="gene ID" value="TuG1812G0400001461.01"/>
</dbReference>
<reference evidence="2" key="3">
    <citation type="submission" date="2022-06" db="UniProtKB">
        <authorList>
            <consortium name="EnsemblPlants"/>
        </authorList>
    </citation>
    <scope>IDENTIFICATION</scope>
</reference>